<dbReference type="InterPro" id="IPR035472">
    <property type="entry name" value="RpiR-like_SIS"/>
</dbReference>
<dbReference type="GO" id="GO:1901135">
    <property type="term" value="P:carbohydrate derivative metabolic process"/>
    <property type="evidence" value="ECO:0007669"/>
    <property type="project" value="InterPro"/>
</dbReference>
<evidence type="ECO:0000259" key="6">
    <source>
        <dbReference type="PROSITE" id="PS51464"/>
    </source>
</evidence>
<dbReference type="Gene3D" id="1.10.10.10">
    <property type="entry name" value="Winged helix-like DNA-binding domain superfamily/Winged helix DNA-binding domain"/>
    <property type="match status" value="1"/>
</dbReference>
<feature type="domain" description="SIS" evidence="6">
    <location>
        <begin position="125"/>
        <end position="261"/>
    </location>
</feature>
<keyword evidence="1" id="KW-0805">Transcription regulation</keyword>
<dbReference type="InterPro" id="IPR009057">
    <property type="entry name" value="Homeodomain-like_sf"/>
</dbReference>
<evidence type="ECO:0000256" key="2">
    <source>
        <dbReference type="ARBA" id="ARBA00023125"/>
    </source>
</evidence>
<dbReference type="Proteomes" id="UP000316626">
    <property type="component" value="Unassembled WGS sequence"/>
</dbReference>
<sequence length="280" mass="31807">MYEYETRIKDNFSDLSNSLKKVAELLKEHPFVFASNSAEKIGKIIGVSETSVIRLAYSIGYKSFLELQKEVRASVFEMKSTILDYDSNAESAQQESTVFEQVMLRDQVNIRRTTQSLNESNFNEAVNKIYNAKQVVVVGNGASFGLAHWFCFTLNTIRGTCKLINLNMDDYFSLQQLDEECVLIAFSFSRYMVQTLHVAEELKRKNVFVIGITDSEISPIAEHSNLLFSTKLAYMSTLDSAPVVTSFLNALLAGIIIKDADKYKKQKATYEQTYSKLFFN</sequence>
<keyword evidence="8" id="KW-1185">Reference proteome</keyword>
<dbReference type="AlphaFoldDB" id="A0A544TVF4"/>
<dbReference type="Pfam" id="PF01380">
    <property type="entry name" value="SIS"/>
    <property type="match status" value="1"/>
</dbReference>
<protein>
    <submittedName>
        <fullName evidence="7">MurR/RpiR family transcriptional regulator</fullName>
    </submittedName>
</protein>
<dbReference type="Gene3D" id="3.40.50.10490">
    <property type="entry name" value="Glucose-6-phosphate isomerase like protein, domain 1"/>
    <property type="match status" value="1"/>
</dbReference>
<name>A0A544TVF4_9BACI</name>
<dbReference type="InterPro" id="IPR001347">
    <property type="entry name" value="SIS_dom"/>
</dbReference>
<feature type="transmembrane region" description="Helical" evidence="4">
    <location>
        <begin position="232"/>
        <end position="257"/>
    </location>
</feature>
<dbReference type="GO" id="GO:0003700">
    <property type="term" value="F:DNA-binding transcription factor activity"/>
    <property type="evidence" value="ECO:0007669"/>
    <property type="project" value="InterPro"/>
</dbReference>
<dbReference type="OrthoDB" id="2930at2"/>
<keyword evidence="4" id="KW-0812">Transmembrane</keyword>
<evidence type="ECO:0000256" key="1">
    <source>
        <dbReference type="ARBA" id="ARBA00023015"/>
    </source>
</evidence>
<dbReference type="EMBL" id="VDGI01000001">
    <property type="protein sequence ID" value="TQR21438.1"/>
    <property type="molecule type" value="Genomic_DNA"/>
</dbReference>
<keyword evidence="3" id="KW-0804">Transcription</keyword>
<dbReference type="CDD" id="cd05013">
    <property type="entry name" value="SIS_RpiR"/>
    <property type="match status" value="1"/>
</dbReference>
<keyword evidence="4" id="KW-0472">Membrane</keyword>
<evidence type="ECO:0000313" key="8">
    <source>
        <dbReference type="Proteomes" id="UP000316626"/>
    </source>
</evidence>
<dbReference type="Pfam" id="PF01418">
    <property type="entry name" value="HTH_6"/>
    <property type="match status" value="1"/>
</dbReference>
<dbReference type="RefSeq" id="WP_142640566.1">
    <property type="nucleotide sequence ID" value="NZ_VDGI01000001.1"/>
</dbReference>
<dbReference type="SUPFAM" id="SSF53697">
    <property type="entry name" value="SIS domain"/>
    <property type="match status" value="1"/>
</dbReference>
<dbReference type="InterPro" id="IPR047640">
    <property type="entry name" value="RpiR-like"/>
</dbReference>
<evidence type="ECO:0000256" key="4">
    <source>
        <dbReference type="SAM" id="Phobius"/>
    </source>
</evidence>
<feature type="domain" description="HTH rpiR-type" evidence="5">
    <location>
        <begin position="2"/>
        <end position="78"/>
    </location>
</feature>
<dbReference type="InterPro" id="IPR046348">
    <property type="entry name" value="SIS_dom_sf"/>
</dbReference>
<proteinExistence type="predicted"/>
<evidence type="ECO:0000313" key="7">
    <source>
        <dbReference type="EMBL" id="TQR21438.1"/>
    </source>
</evidence>
<dbReference type="PROSITE" id="PS51071">
    <property type="entry name" value="HTH_RPIR"/>
    <property type="match status" value="1"/>
</dbReference>
<dbReference type="GO" id="GO:0097367">
    <property type="term" value="F:carbohydrate derivative binding"/>
    <property type="evidence" value="ECO:0007669"/>
    <property type="project" value="InterPro"/>
</dbReference>
<gene>
    <name evidence="7" type="ORF">FG384_00275</name>
</gene>
<dbReference type="InterPro" id="IPR036388">
    <property type="entry name" value="WH-like_DNA-bd_sf"/>
</dbReference>
<dbReference type="PROSITE" id="PS51464">
    <property type="entry name" value="SIS"/>
    <property type="match status" value="1"/>
</dbReference>
<dbReference type="SUPFAM" id="SSF46689">
    <property type="entry name" value="Homeodomain-like"/>
    <property type="match status" value="1"/>
</dbReference>
<accession>A0A544TVF4</accession>
<dbReference type="InterPro" id="IPR000281">
    <property type="entry name" value="HTH_RpiR"/>
</dbReference>
<keyword evidence="2" id="KW-0238">DNA-binding</keyword>
<organism evidence="7 8">
    <name type="scientific">Psychrobacillus vulpis</name>
    <dbReference type="NCBI Taxonomy" id="2325572"/>
    <lineage>
        <taxon>Bacteria</taxon>
        <taxon>Bacillati</taxon>
        <taxon>Bacillota</taxon>
        <taxon>Bacilli</taxon>
        <taxon>Bacillales</taxon>
        <taxon>Bacillaceae</taxon>
        <taxon>Psychrobacillus</taxon>
    </lineage>
</organism>
<keyword evidence="4" id="KW-1133">Transmembrane helix</keyword>
<comment type="caution">
    <text evidence="7">The sequence shown here is derived from an EMBL/GenBank/DDBJ whole genome shotgun (WGS) entry which is preliminary data.</text>
</comment>
<evidence type="ECO:0000259" key="5">
    <source>
        <dbReference type="PROSITE" id="PS51071"/>
    </source>
</evidence>
<dbReference type="PANTHER" id="PTHR30514:SF18">
    <property type="entry name" value="RPIR-FAMILY TRANSCRIPTIONAL REGULATOR"/>
    <property type="match status" value="1"/>
</dbReference>
<reference evidence="7 8" key="1">
    <citation type="submission" date="2019-06" db="EMBL/GenBank/DDBJ databases">
        <title>Psychrobacillus vulpis sp. nov., a new species isolated from feces of a red fox that inhabits in The Tablas de Daimiel Natural Park, Albacete, Spain.</title>
        <authorList>
            <person name="Rodriguez M."/>
            <person name="Reina J.C."/>
            <person name="Bejar V."/>
            <person name="Llamas I."/>
        </authorList>
    </citation>
    <scope>NUCLEOTIDE SEQUENCE [LARGE SCALE GENOMIC DNA]</scope>
    <source>
        <strain evidence="7 8">Z8</strain>
    </source>
</reference>
<dbReference type="PANTHER" id="PTHR30514">
    <property type="entry name" value="GLUCOKINASE"/>
    <property type="match status" value="1"/>
</dbReference>
<evidence type="ECO:0000256" key="3">
    <source>
        <dbReference type="ARBA" id="ARBA00023163"/>
    </source>
</evidence>
<dbReference type="GO" id="GO:0003677">
    <property type="term" value="F:DNA binding"/>
    <property type="evidence" value="ECO:0007669"/>
    <property type="project" value="UniProtKB-KW"/>
</dbReference>